<dbReference type="RefSeq" id="WP_069934997.1">
    <property type="nucleotide sequence ID" value="NZ_MEHJ01000001.1"/>
</dbReference>
<organism evidence="1 2">
    <name type="scientific">Streptomyces agglomeratus</name>
    <dbReference type="NCBI Taxonomy" id="285458"/>
    <lineage>
        <taxon>Bacteria</taxon>
        <taxon>Bacillati</taxon>
        <taxon>Actinomycetota</taxon>
        <taxon>Actinomycetes</taxon>
        <taxon>Kitasatosporales</taxon>
        <taxon>Streptomycetaceae</taxon>
        <taxon>Streptomyces</taxon>
    </lineage>
</organism>
<gene>
    <name evidence="1" type="ORF">AS594_07005</name>
</gene>
<accession>A0A1E5P3Z3</accession>
<sequence length="110" mass="12261">MKILNDEPPREGQICGYQIAYGMPGMEFCGERKAPGLYFCQEHHDAVMDEYGVVRMAQGNAIGGADERPPLVRPVPYESGEGAIYSPDYLIQREGNAYGSAPEDWRTFAR</sequence>
<name>A0A1E5P3Z3_9ACTN</name>
<dbReference type="OrthoDB" id="5195947at2"/>
<dbReference type="EMBL" id="MEHJ01000001">
    <property type="protein sequence ID" value="OEJ24270.1"/>
    <property type="molecule type" value="Genomic_DNA"/>
</dbReference>
<comment type="caution">
    <text evidence="1">The sequence shown here is derived from an EMBL/GenBank/DDBJ whole genome shotgun (WGS) entry which is preliminary data.</text>
</comment>
<dbReference type="AlphaFoldDB" id="A0A1E5P3Z3"/>
<keyword evidence="2" id="KW-1185">Reference proteome</keyword>
<dbReference type="Proteomes" id="UP000095759">
    <property type="component" value="Unassembled WGS sequence"/>
</dbReference>
<evidence type="ECO:0000313" key="2">
    <source>
        <dbReference type="Proteomes" id="UP000095759"/>
    </source>
</evidence>
<reference evidence="1 2" key="1">
    <citation type="submission" date="2016-08" db="EMBL/GenBank/DDBJ databases">
        <title>Complete genome sequence of Streptomyces agglomeratus strain 6-3-2, a novel anti-MRSA actinomycete isolated from Wuli of Tebit, China.</title>
        <authorList>
            <person name="Chen X."/>
        </authorList>
    </citation>
    <scope>NUCLEOTIDE SEQUENCE [LARGE SCALE GENOMIC DNA]</scope>
    <source>
        <strain evidence="1 2">6-3-2</strain>
    </source>
</reference>
<protein>
    <submittedName>
        <fullName evidence="1">Uncharacterized protein</fullName>
    </submittedName>
</protein>
<proteinExistence type="predicted"/>
<evidence type="ECO:0000313" key="1">
    <source>
        <dbReference type="EMBL" id="OEJ24270.1"/>
    </source>
</evidence>